<dbReference type="InterPro" id="IPR002110">
    <property type="entry name" value="Ankyrin_rpt"/>
</dbReference>
<evidence type="ECO:0000256" key="7">
    <source>
        <dbReference type="PROSITE-ProRule" id="PRU10100"/>
    </source>
</evidence>
<dbReference type="AlphaFoldDB" id="A0A3B0K4B2"/>
<dbReference type="SUPFAM" id="SSF48403">
    <property type="entry name" value="Ankyrin repeat"/>
    <property type="match status" value="1"/>
</dbReference>
<keyword evidence="3" id="KW-0378">Hydrolase</keyword>
<dbReference type="Gene3D" id="3.40.50.1170">
    <property type="entry name" value="L-asparaginase, N-terminal domain"/>
    <property type="match status" value="1"/>
</dbReference>
<dbReference type="InterPro" id="IPR041725">
    <property type="entry name" value="L-asparaginase_I"/>
</dbReference>
<dbReference type="Proteomes" id="UP000268350">
    <property type="component" value="Unassembled WGS sequence"/>
</dbReference>
<dbReference type="Gene3D" id="1.25.40.20">
    <property type="entry name" value="Ankyrin repeat-containing domain"/>
    <property type="match status" value="2"/>
</dbReference>
<dbReference type="SMART" id="SM00248">
    <property type="entry name" value="ANK"/>
    <property type="match status" value="4"/>
</dbReference>
<dbReference type="PIRSF" id="PIRSF500176">
    <property type="entry name" value="L_ASNase"/>
    <property type="match status" value="1"/>
</dbReference>
<dbReference type="PROSITE" id="PS00917">
    <property type="entry name" value="ASN_GLN_ASE_2"/>
    <property type="match status" value="1"/>
</dbReference>
<dbReference type="InterPro" id="IPR040919">
    <property type="entry name" value="Asparaginase_C"/>
</dbReference>
<keyword evidence="4 6" id="KW-0040">ANK repeat</keyword>
<dbReference type="PRINTS" id="PR00139">
    <property type="entry name" value="ASNGLNASE"/>
</dbReference>
<dbReference type="EC" id="3.5.1.1" evidence="1"/>
<protein>
    <recommendedName>
        <fullName evidence="1">asparaginase</fullName>
        <ecNumber evidence="1">3.5.1.1</ecNumber>
    </recommendedName>
</protein>
<dbReference type="InterPro" id="IPR006033">
    <property type="entry name" value="AsnA_fam"/>
</dbReference>
<dbReference type="InterPro" id="IPR036770">
    <property type="entry name" value="Ankyrin_rpt-contain_sf"/>
</dbReference>
<feature type="domain" description="Asparaginase/glutaminase C-terminal" evidence="9">
    <location>
        <begin position="245"/>
        <end position="361"/>
    </location>
</feature>
<dbReference type="SFLD" id="SFLDS00057">
    <property type="entry name" value="Glutaminase/Asparaginase"/>
    <property type="match status" value="1"/>
</dbReference>
<dbReference type="InterPro" id="IPR027474">
    <property type="entry name" value="L-asparaginase_N"/>
</dbReference>
<evidence type="ECO:0000256" key="1">
    <source>
        <dbReference type="ARBA" id="ARBA00012920"/>
    </source>
</evidence>
<comment type="similarity">
    <text evidence="5">In the N-terminal section; belongs to the asparaginase 1 family.</text>
</comment>
<dbReference type="SMART" id="SM00870">
    <property type="entry name" value="Asparaginase"/>
    <property type="match status" value="1"/>
</dbReference>
<dbReference type="PROSITE" id="PS51732">
    <property type="entry name" value="ASN_GLN_ASE_3"/>
    <property type="match status" value="1"/>
</dbReference>
<evidence type="ECO:0000259" key="9">
    <source>
        <dbReference type="Pfam" id="PF17763"/>
    </source>
</evidence>
<dbReference type="InterPro" id="IPR027473">
    <property type="entry name" value="L-asparaginase_C"/>
</dbReference>
<evidence type="ECO:0000313" key="10">
    <source>
        <dbReference type="EMBL" id="SPP82830.1"/>
    </source>
</evidence>
<dbReference type="PROSITE" id="PS50297">
    <property type="entry name" value="ANK_REP_REGION"/>
    <property type="match status" value="3"/>
</dbReference>
<gene>
    <name evidence="10" type="ORF">DGUA_6G017575</name>
</gene>
<keyword evidence="11" id="KW-1185">Reference proteome</keyword>
<sequence>MPAKNCGCRKKKEVRVHVIYVGGTIGMMRNASGVLAPAPKELTARLREYPNFHDKEYKSAQAENVSFMVLPVVEGTQCRILYDLLEYCPLLDSSCMGCDEWKKIAKDVGNAYKSYDGFVILHGTDTLAYTASALAFMLENLNKPVVVTGAQIPIFEARTDGRDNFLGSLLLAGIYNIPEVLVFFGNKILRGCRTSKINANSFHAFDSPNQPPLGQTGIQIEINNRQIFRPCSIGDFSVHGYLERNVGILRFYPGITPAVICAFLREPMKGVVLQSFGAGNIPANQEEILDVLREAVGRGVLVVNTSQCSTGLVSPIYECGHVLTEIGVIPGYDLTPEAALTKLAYVLGKCEWDLANKKKVMLLSLRGELTTKKLAKNNDIDLIEGVARTLHMSSSVEREQMCSIFYPALVSAAVMNGDVEKLGDLKQYGADLCDENCDGRTALHLACYLGKLNCVSFLLAVGCNVNIHDRFNRTPLHEAVDTDNHAVIKALLCKGAVLSDPPEVQAELLRALTERGKTKRMESWRLAGADLSLADRTGRTALHYACQLGNHEVVDYLLPFYKNPYVKDELGMTPIDYAKAAHHDHIVTLLRFREKNDQKDPCACIE</sequence>
<dbReference type="OrthoDB" id="542841at2759"/>
<dbReference type="GO" id="GO:0009066">
    <property type="term" value="P:aspartate family amino acid metabolic process"/>
    <property type="evidence" value="ECO:0007669"/>
    <property type="project" value="UniProtKB-ARBA"/>
</dbReference>
<dbReference type="Pfam" id="PF00710">
    <property type="entry name" value="Asparaginase"/>
    <property type="match status" value="1"/>
</dbReference>
<organism evidence="10 11">
    <name type="scientific">Drosophila guanche</name>
    <name type="common">Fruit fly</name>
    <dbReference type="NCBI Taxonomy" id="7266"/>
    <lineage>
        <taxon>Eukaryota</taxon>
        <taxon>Metazoa</taxon>
        <taxon>Ecdysozoa</taxon>
        <taxon>Arthropoda</taxon>
        <taxon>Hexapoda</taxon>
        <taxon>Insecta</taxon>
        <taxon>Pterygota</taxon>
        <taxon>Neoptera</taxon>
        <taxon>Endopterygota</taxon>
        <taxon>Diptera</taxon>
        <taxon>Brachycera</taxon>
        <taxon>Muscomorpha</taxon>
        <taxon>Ephydroidea</taxon>
        <taxon>Drosophilidae</taxon>
        <taxon>Drosophila</taxon>
        <taxon>Sophophora</taxon>
    </lineage>
</organism>
<dbReference type="FunFam" id="3.40.50.40:FF:000001">
    <property type="entry name" value="L-asparaginase 1"/>
    <property type="match status" value="1"/>
</dbReference>
<dbReference type="InterPro" id="IPR037152">
    <property type="entry name" value="L-asparaginase_N_sf"/>
</dbReference>
<dbReference type="Pfam" id="PF12796">
    <property type="entry name" value="Ank_2"/>
    <property type="match status" value="2"/>
</dbReference>
<feature type="repeat" description="ANK" evidence="6">
    <location>
        <begin position="537"/>
        <end position="569"/>
    </location>
</feature>
<dbReference type="PANTHER" id="PTHR11707:SF28">
    <property type="entry name" value="60 KDA LYSOPHOSPHOLIPASE"/>
    <property type="match status" value="1"/>
</dbReference>
<accession>A0A3B0K4B2</accession>
<evidence type="ECO:0000256" key="5">
    <source>
        <dbReference type="ARBA" id="ARBA00061199"/>
    </source>
</evidence>
<dbReference type="OMA" id="EWDLANK"/>
<evidence type="ECO:0000256" key="2">
    <source>
        <dbReference type="ARBA" id="ARBA00022737"/>
    </source>
</evidence>
<dbReference type="Pfam" id="PF17763">
    <property type="entry name" value="Asparaginase_C"/>
    <property type="match status" value="1"/>
</dbReference>
<feature type="repeat" description="ANK" evidence="6">
    <location>
        <begin position="438"/>
        <end position="470"/>
    </location>
</feature>
<dbReference type="EMBL" id="OUUW01000007">
    <property type="protein sequence ID" value="SPP82830.1"/>
    <property type="molecule type" value="Genomic_DNA"/>
</dbReference>
<dbReference type="InterPro" id="IPR006034">
    <property type="entry name" value="Asparaginase/glutaminase-like"/>
</dbReference>
<dbReference type="SUPFAM" id="SSF53774">
    <property type="entry name" value="Glutaminase/Asparaginase"/>
    <property type="match status" value="1"/>
</dbReference>
<dbReference type="PROSITE" id="PS50088">
    <property type="entry name" value="ANK_REPEAT"/>
    <property type="match status" value="3"/>
</dbReference>
<dbReference type="InterPro" id="IPR027475">
    <property type="entry name" value="Asparaginase/glutaminase_AS2"/>
</dbReference>
<dbReference type="NCBIfam" id="TIGR00519">
    <property type="entry name" value="asnASE_I"/>
    <property type="match status" value="1"/>
</dbReference>
<dbReference type="FunFam" id="1.25.40.20:FF:000391">
    <property type="entry name" value="L-asparaginase 1"/>
    <property type="match status" value="1"/>
</dbReference>
<evidence type="ECO:0000256" key="6">
    <source>
        <dbReference type="PROSITE-ProRule" id="PRU00023"/>
    </source>
</evidence>
<reference evidence="11" key="1">
    <citation type="submission" date="2018-01" db="EMBL/GenBank/DDBJ databases">
        <authorList>
            <person name="Alioto T."/>
            <person name="Alioto T."/>
        </authorList>
    </citation>
    <scope>NUCLEOTIDE SEQUENCE [LARGE SCALE GENOMIC DNA]</scope>
</reference>
<dbReference type="STRING" id="7266.A0A3B0K4B2"/>
<feature type="active site" evidence="7">
    <location>
        <position position="124"/>
    </location>
</feature>
<dbReference type="Gene3D" id="3.40.50.40">
    <property type="match status" value="1"/>
</dbReference>
<dbReference type="CDD" id="cd08963">
    <property type="entry name" value="L-asparaginase_I"/>
    <property type="match status" value="1"/>
</dbReference>
<evidence type="ECO:0000256" key="3">
    <source>
        <dbReference type="ARBA" id="ARBA00022801"/>
    </source>
</evidence>
<evidence type="ECO:0000259" key="8">
    <source>
        <dbReference type="Pfam" id="PF00710"/>
    </source>
</evidence>
<feature type="repeat" description="ANK" evidence="6">
    <location>
        <begin position="471"/>
        <end position="496"/>
    </location>
</feature>
<dbReference type="PIRSF" id="PIRSF001220">
    <property type="entry name" value="L-ASNase_gatD"/>
    <property type="match status" value="1"/>
</dbReference>
<proteinExistence type="inferred from homology"/>
<name>A0A3B0K4B2_DROGU</name>
<feature type="domain" description="L-asparaginase N-terminal" evidence="8">
    <location>
        <begin position="15"/>
        <end position="226"/>
    </location>
</feature>
<keyword evidence="2" id="KW-0677">Repeat</keyword>
<dbReference type="GO" id="GO:0004067">
    <property type="term" value="F:asparaginase activity"/>
    <property type="evidence" value="ECO:0007669"/>
    <property type="project" value="UniProtKB-UniRule"/>
</dbReference>
<dbReference type="InterPro" id="IPR036152">
    <property type="entry name" value="Asp/glu_Ase-like_sf"/>
</dbReference>
<dbReference type="PANTHER" id="PTHR11707">
    <property type="entry name" value="L-ASPARAGINASE"/>
    <property type="match status" value="1"/>
</dbReference>
<evidence type="ECO:0000313" key="11">
    <source>
        <dbReference type="Proteomes" id="UP000268350"/>
    </source>
</evidence>
<evidence type="ECO:0000256" key="4">
    <source>
        <dbReference type="ARBA" id="ARBA00023043"/>
    </source>
</evidence>
<dbReference type="FunFam" id="3.40.50.1170:FF:000003">
    <property type="entry name" value="60 kDa lysophospholipase"/>
    <property type="match status" value="1"/>
</dbReference>